<comment type="caution">
    <text evidence="6">The sequence shown here is derived from an EMBL/GenBank/DDBJ whole genome shotgun (WGS) entry which is preliminary data.</text>
</comment>
<dbReference type="PANTHER" id="PTHR22991:SF40">
    <property type="entry name" value="PROTEIN CBG13490"/>
    <property type="match status" value="1"/>
</dbReference>
<dbReference type="CDD" id="cd00037">
    <property type="entry name" value="CLECT"/>
    <property type="match status" value="2"/>
</dbReference>
<dbReference type="Pfam" id="PF00059">
    <property type="entry name" value="Lectin_C"/>
    <property type="match status" value="2"/>
</dbReference>
<proteinExistence type="predicted"/>
<dbReference type="Gene3D" id="3.10.100.10">
    <property type="entry name" value="Mannose-Binding Protein A, subunit A"/>
    <property type="match status" value="2"/>
</dbReference>
<feature type="signal peptide" evidence="3">
    <location>
        <begin position="1"/>
        <end position="18"/>
    </location>
</feature>
<dbReference type="InterPro" id="IPR050976">
    <property type="entry name" value="Snaclec"/>
</dbReference>
<dbReference type="PANTHER" id="PTHR22991">
    <property type="entry name" value="PROTEIN CBG13490"/>
    <property type="match status" value="1"/>
</dbReference>
<dbReference type="EMBL" id="BTSX01000005">
    <property type="protein sequence ID" value="GMS98081.1"/>
    <property type="molecule type" value="Genomic_DNA"/>
</dbReference>
<reference evidence="6" key="1">
    <citation type="submission" date="2023-10" db="EMBL/GenBank/DDBJ databases">
        <title>Genome assembly of Pristionchus species.</title>
        <authorList>
            <person name="Yoshida K."/>
            <person name="Sommer R.J."/>
        </authorList>
    </citation>
    <scope>NUCLEOTIDE SEQUENCE</scope>
    <source>
        <strain evidence="6">RS0144</strain>
    </source>
</reference>
<dbReference type="Proteomes" id="UP001432027">
    <property type="component" value="Unassembled WGS sequence"/>
</dbReference>
<feature type="domain" description="CUB" evidence="4">
    <location>
        <begin position="325"/>
        <end position="431"/>
    </location>
</feature>
<dbReference type="InterPro" id="IPR001304">
    <property type="entry name" value="C-type_lectin-like"/>
</dbReference>
<evidence type="ECO:0008006" key="8">
    <source>
        <dbReference type="Google" id="ProtNLM"/>
    </source>
</evidence>
<evidence type="ECO:0000256" key="3">
    <source>
        <dbReference type="SAM" id="SignalP"/>
    </source>
</evidence>
<dbReference type="SMART" id="SM00042">
    <property type="entry name" value="CUB"/>
    <property type="match status" value="1"/>
</dbReference>
<dbReference type="InterPro" id="IPR016187">
    <property type="entry name" value="CTDL_fold"/>
</dbReference>
<dbReference type="InterPro" id="IPR035914">
    <property type="entry name" value="Sperma_CUB_dom_sf"/>
</dbReference>
<gene>
    <name evidence="6" type="ORF">PENTCL1PPCAC_20256</name>
</gene>
<feature type="chain" id="PRO_5043652484" description="C-type lectin" evidence="3">
    <location>
        <begin position="19"/>
        <end position="433"/>
    </location>
</feature>
<protein>
    <recommendedName>
        <fullName evidence="8">C-type lectin</fullName>
    </recommendedName>
</protein>
<evidence type="ECO:0000259" key="4">
    <source>
        <dbReference type="PROSITE" id="PS01180"/>
    </source>
</evidence>
<keyword evidence="3" id="KW-0732">Signal</keyword>
<evidence type="ECO:0000259" key="5">
    <source>
        <dbReference type="PROSITE" id="PS50041"/>
    </source>
</evidence>
<organism evidence="6 7">
    <name type="scientific">Pristionchus entomophagus</name>
    <dbReference type="NCBI Taxonomy" id="358040"/>
    <lineage>
        <taxon>Eukaryota</taxon>
        <taxon>Metazoa</taxon>
        <taxon>Ecdysozoa</taxon>
        <taxon>Nematoda</taxon>
        <taxon>Chromadorea</taxon>
        <taxon>Rhabditida</taxon>
        <taxon>Rhabditina</taxon>
        <taxon>Diplogasteromorpha</taxon>
        <taxon>Diplogasteroidea</taxon>
        <taxon>Neodiplogasteridae</taxon>
        <taxon>Pristionchus</taxon>
    </lineage>
</organism>
<dbReference type="SUPFAM" id="SSF56436">
    <property type="entry name" value="C-type lectin-like"/>
    <property type="match status" value="2"/>
</dbReference>
<feature type="domain" description="C-type lectin" evidence="5">
    <location>
        <begin position="191"/>
        <end position="306"/>
    </location>
</feature>
<dbReference type="AlphaFoldDB" id="A0AAV5TUX5"/>
<dbReference type="PROSITE" id="PS50041">
    <property type="entry name" value="C_TYPE_LECTIN_2"/>
    <property type="match status" value="1"/>
</dbReference>
<dbReference type="InterPro" id="IPR000859">
    <property type="entry name" value="CUB_dom"/>
</dbReference>
<sequence>METHALLACIILLGSVRSLTCPPKYQLLDSKCVRSLSYVIEDSLDDLLGKSRNECAKDGAHLPIIKSGAENDYFNKIVTNFPDSKGIFLALDLVCNSNTRRLEWIDGTSITYTPNHLDTNFDCASTGVTATSRPAFNEWLLVESWENFYSYTIMCVIDEYETTATTTMRPTANPTEAQCGDYSAMTGSADGNKSCFKVFTDSVTWNFAQTKCAADFGSLLTINSAEENKYFWRTAISNQMLDGMHIGAHQSTADPSVWVWSDGEVPFTGKTYDNFASYFPIPGAGECAAMLTETAEALWTNENCDRNQQPFICCRADFSTFSKTCPKDAQKAGQDIFSPGLPNSDVPCEYMMFVAANKLVELEIMTLVAADNLDFLEILAGSSGPHLLANLTGTILTPTKFKTADSNVMRVNWKPKGTGSGRGFRIRFNEVEL</sequence>
<dbReference type="InterPro" id="IPR016186">
    <property type="entry name" value="C-type_lectin-like/link_sf"/>
</dbReference>
<keyword evidence="1" id="KW-1015">Disulfide bond</keyword>
<evidence type="ECO:0000256" key="1">
    <source>
        <dbReference type="ARBA" id="ARBA00023157"/>
    </source>
</evidence>
<keyword evidence="7" id="KW-1185">Reference proteome</keyword>
<accession>A0AAV5TUX5</accession>
<evidence type="ECO:0000256" key="2">
    <source>
        <dbReference type="PROSITE-ProRule" id="PRU00059"/>
    </source>
</evidence>
<evidence type="ECO:0000313" key="6">
    <source>
        <dbReference type="EMBL" id="GMS98081.1"/>
    </source>
</evidence>
<dbReference type="Gene3D" id="2.60.120.290">
    <property type="entry name" value="Spermadhesin, CUB domain"/>
    <property type="match status" value="1"/>
</dbReference>
<comment type="caution">
    <text evidence="2">Lacks conserved residue(s) required for the propagation of feature annotation.</text>
</comment>
<dbReference type="SUPFAM" id="SSF49854">
    <property type="entry name" value="Spermadhesin, CUB domain"/>
    <property type="match status" value="1"/>
</dbReference>
<dbReference type="SMART" id="SM00034">
    <property type="entry name" value="CLECT"/>
    <property type="match status" value="2"/>
</dbReference>
<name>A0AAV5TUX5_9BILA</name>
<dbReference type="PROSITE" id="PS01180">
    <property type="entry name" value="CUB"/>
    <property type="match status" value="1"/>
</dbReference>
<dbReference type="Pfam" id="PF00431">
    <property type="entry name" value="CUB"/>
    <property type="match status" value="1"/>
</dbReference>
<evidence type="ECO:0000313" key="7">
    <source>
        <dbReference type="Proteomes" id="UP001432027"/>
    </source>
</evidence>